<dbReference type="GO" id="GO:0000978">
    <property type="term" value="F:RNA polymerase II cis-regulatory region sequence-specific DNA binding"/>
    <property type="evidence" value="ECO:0007669"/>
    <property type="project" value="TreeGrafter"/>
</dbReference>
<evidence type="ECO:0000313" key="12">
    <source>
        <dbReference type="Ensembl" id="ENSPANP00000005000.3"/>
    </source>
</evidence>
<proteinExistence type="predicted"/>
<dbReference type="GO" id="GO:0009653">
    <property type="term" value="P:anatomical structure morphogenesis"/>
    <property type="evidence" value="ECO:0007669"/>
    <property type="project" value="TreeGrafter"/>
</dbReference>
<feature type="compositionally biased region" description="Gly residues" evidence="10">
    <location>
        <begin position="104"/>
        <end position="128"/>
    </location>
</feature>
<dbReference type="GeneID" id="100998316"/>
<dbReference type="PROSITE" id="PS50039">
    <property type="entry name" value="FORK_HEAD_3"/>
    <property type="match status" value="1"/>
</dbReference>
<feature type="DNA-binding region" description="Fork-head" evidence="9">
    <location>
        <begin position="141"/>
        <end position="235"/>
    </location>
</feature>
<dbReference type="RefSeq" id="XP_021798080.2">
    <property type="nucleotide sequence ID" value="XM_021942388.2"/>
</dbReference>
<dbReference type="InterPro" id="IPR036388">
    <property type="entry name" value="WH-like_DNA-bd_sf"/>
</dbReference>
<reference evidence="12" key="2">
    <citation type="submission" date="2025-08" db="UniProtKB">
        <authorList>
            <consortium name="Ensembl"/>
        </authorList>
    </citation>
    <scope>IDENTIFICATION</scope>
</reference>
<name>A0A096MYI3_PAPAN</name>
<dbReference type="OMA" id="PVQAKWP"/>
<dbReference type="GeneTree" id="ENSGT00940000161645"/>
<evidence type="ECO:0000256" key="6">
    <source>
        <dbReference type="ARBA" id="ARBA00023163"/>
    </source>
</evidence>
<sequence length="478" mass="47573">MTLSGGGSASDMSGQTVLTAEDVDIDVVGEGDDGLEEKDSDAGCDSPAGPPELRLDEADEVPLAAPHHGQPQPPHQQPLALPKEAAGAGAGPGGEVGAPEADGCKGGVGGDEGGASGGGPGAGSGSAGGLAPSKPKNSLVKPPYSYIALITMAILQSPQKKLTLSGICEFISNRFPYYREKFPAWQNSIRHNLSLNDCFVKIPREPGNPGKGNYWTLDPQSEDMFDNGSFLRRRKRFKRHQQEHLREQTALMMQSFGAYSLAAAAGAAGPYGRPYGLHPAAAAGAYSHPAAAAAAAAAAALQYPYALPPVAPVLPPAVPLLPSGELGRKAAAFGSQLGPGLQLQLNSLGAAAAAAGTAGAAGTTASLIKSEPSARPSFSIENIIGGGPAAPGGSAAGAGGAGGTGGSGGGNTAQSFLRPPGTVQSAALMATHQPLSLSRTTATIAPILSVPLSGQFLQPAASAAAAAAAAAQAKWPAQ</sequence>
<keyword evidence="5 9" id="KW-0238">DNA-binding</keyword>
<evidence type="ECO:0000256" key="9">
    <source>
        <dbReference type="PROSITE-ProRule" id="PRU00089"/>
    </source>
</evidence>
<feature type="region of interest" description="Disordered" evidence="10">
    <location>
        <begin position="1"/>
        <end position="135"/>
    </location>
</feature>
<dbReference type="InterPro" id="IPR001766">
    <property type="entry name" value="Fork_head_dom"/>
</dbReference>
<accession>A0A096MYI3</accession>
<feature type="region of interest" description="Disordered" evidence="10">
    <location>
        <begin position="391"/>
        <end position="418"/>
    </location>
</feature>
<keyword evidence="2" id="KW-0217">Developmental protein</keyword>
<dbReference type="InterPro" id="IPR018122">
    <property type="entry name" value="TF_fork_head_CS_1"/>
</dbReference>
<dbReference type="GO" id="GO:0001227">
    <property type="term" value="F:DNA-binding transcription repressor activity, RNA polymerase II-specific"/>
    <property type="evidence" value="ECO:0007669"/>
    <property type="project" value="Ensembl"/>
</dbReference>
<dbReference type="CTD" id="27022"/>
<dbReference type="eggNOG" id="KOG2294">
    <property type="taxonomic scope" value="Eukaryota"/>
</dbReference>
<dbReference type="Pfam" id="PF00250">
    <property type="entry name" value="Forkhead"/>
    <property type="match status" value="1"/>
</dbReference>
<dbReference type="InterPro" id="IPR036390">
    <property type="entry name" value="WH_DNA-bd_sf"/>
</dbReference>
<dbReference type="CDD" id="cd20047">
    <property type="entry name" value="FH_FOXD3"/>
    <property type="match status" value="1"/>
</dbReference>
<reference evidence="12" key="3">
    <citation type="submission" date="2025-09" db="UniProtKB">
        <authorList>
            <consortium name="Ensembl"/>
        </authorList>
    </citation>
    <scope>IDENTIFICATION</scope>
</reference>
<evidence type="ECO:0000256" key="4">
    <source>
        <dbReference type="ARBA" id="ARBA00023015"/>
    </source>
</evidence>
<dbReference type="KEGG" id="panu:100998316"/>
<dbReference type="SMART" id="SM00339">
    <property type="entry name" value="FH"/>
    <property type="match status" value="1"/>
</dbReference>
<evidence type="ECO:0000256" key="10">
    <source>
        <dbReference type="SAM" id="MobiDB-lite"/>
    </source>
</evidence>
<reference evidence="12 13" key="1">
    <citation type="submission" date="2012-03" db="EMBL/GenBank/DDBJ databases">
        <title>Whole Genome Assembly of Papio anubis.</title>
        <authorList>
            <person name="Liu Y.L."/>
            <person name="Abraham K.A."/>
            <person name="Akbar H.A."/>
            <person name="Ali S.A."/>
            <person name="Anosike U.A."/>
            <person name="Aqrawi P.A."/>
            <person name="Arias F.A."/>
            <person name="Attaway T.A."/>
            <person name="Awwad R.A."/>
            <person name="Babu C.B."/>
            <person name="Bandaranaike D.B."/>
            <person name="Battles P.B."/>
            <person name="Bell A.B."/>
            <person name="Beltran B.B."/>
            <person name="Berhane-Mersha D.B."/>
            <person name="Bess C.B."/>
            <person name="Bickham C.B."/>
            <person name="Bolden T.B."/>
            <person name="Carter K.C."/>
            <person name="Chau D.C."/>
            <person name="Chavez A.C."/>
            <person name="Clerc-Blankenburg K.C."/>
            <person name="Coyle M.C."/>
            <person name="Dao M.D."/>
            <person name="Davila M.L.D."/>
            <person name="Davy-Carroll L.D."/>
            <person name="Denson S.D."/>
            <person name="Dinh H.D."/>
            <person name="Fernandez S.F."/>
            <person name="Fernando P.F."/>
            <person name="Forbes L.F."/>
            <person name="Francis C.F."/>
            <person name="Francisco L.F."/>
            <person name="Fu Q.F."/>
            <person name="Garcia-Iii R.G."/>
            <person name="Garrett T.G."/>
            <person name="Gross S.G."/>
            <person name="Gubbala S.G."/>
            <person name="Hirani K.H."/>
            <person name="Hogues M.H."/>
            <person name="Hollins B.H."/>
            <person name="Jackson L.J."/>
            <person name="Javaid M.J."/>
            <person name="Jhangiani S.J."/>
            <person name="Johnson A.J."/>
            <person name="Johnson B.J."/>
            <person name="Jones J.J."/>
            <person name="Joshi V.J."/>
            <person name="Kalu J.K."/>
            <person name="Khan N.K."/>
            <person name="Korchina V.K."/>
            <person name="Kovar C.K."/>
            <person name="Lago L.L."/>
            <person name="Lara F.L."/>
            <person name="Le T.-K.L."/>
            <person name="Lee S.L."/>
            <person name="Legall-Iii F.L."/>
            <person name="Lemon S.L."/>
            <person name="Liu J.L."/>
            <person name="Liu Y.-S.L."/>
            <person name="Liyanage D.L."/>
            <person name="Lopez J.L."/>
            <person name="Lorensuhewa L.L."/>
            <person name="Mata R.M."/>
            <person name="Mathew T.M."/>
            <person name="Mercado C.M."/>
            <person name="Mercado I.M."/>
            <person name="Morales K.M."/>
            <person name="Morgan M.M."/>
            <person name="Munidasa M.M."/>
            <person name="Ngo D.N."/>
            <person name="Nguyen L.N."/>
            <person name="Nguyen T.N."/>
            <person name="Nguyen N.N."/>
            <person name="Obregon M.O."/>
            <person name="Okwuonu G.O."/>
            <person name="Ongeri F.O."/>
            <person name="Onwere C.O."/>
            <person name="Osifeso I.O."/>
            <person name="Parra A.P."/>
            <person name="Patil S.P."/>
            <person name="Perez A.P."/>
            <person name="Perez Y.P."/>
            <person name="Pham C.P."/>
            <person name="Pu L.-L.P."/>
            <person name="Puazo M.P."/>
            <person name="Quiroz J.Q."/>
            <person name="Rouhana J.R."/>
            <person name="Ruiz M.R."/>
            <person name="Ruiz S.-J.R."/>
            <person name="Saada N.S."/>
            <person name="Santibanez J.S."/>
            <person name="Scheel M.S."/>
            <person name="Schneider B.S."/>
            <person name="Simmons D.S."/>
            <person name="Sisson I.S."/>
            <person name="Tang L.-Y.T."/>
            <person name="Thornton R.T."/>
            <person name="Tisius J.T."/>
            <person name="Toledanes G.T."/>
            <person name="Trejos Z.T."/>
            <person name="Usmani K.U."/>
            <person name="Varghese R.V."/>
            <person name="Vattathil S.V."/>
            <person name="Vee V.V."/>
            <person name="Walker D.W."/>
            <person name="Weissenberger G.W."/>
            <person name="White C.W."/>
            <person name="Williams A.W."/>
            <person name="Woodworth J.W."/>
            <person name="Wright R.W."/>
            <person name="Zhu Y.Z."/>
            <person name="Han Y.H."/>
            <person name="Newsham I.N."/>
            <person name="Nazareth L.N."/>
            <person name="Worley K.W."/>
            <person name="Muzny D.M."/>
            <person name="Rogers J.R."/>
            <person name="Gibbs R.G."/>
        </authorList>
    </citation>
    <scope>NUCLEOTIDE SEQUENCE [LARGE SCALE GENOMIC DNA]</scope>
</reference>
<dbReference type="PRINTS" id="PR00053">
    <property type="entry name" value="FORKHEAD"/>
</dbReference>
<dbReference type="Gene3D" id="1.10.10.10">
    <property type="entry name" value="Winged helix-like DNA-binding domain superfamily/Winged helix DNA-binding domain"/>
    <property type="match status" value="1"/>
</dbReference>
<comment type="subcellular location">
    <subcellularLocation>
        <location evidence="1 9">Nucleus</location>
    </subcellularLocation>
</comment>
<evidence type="ECO:0000259" key="11">
    <source>
        <dbReference type="PROSITE" id="PS50039"/>
    </source>
</evidence>
<keyword evidence="4" id="KW-0805">Transcription regulation</keyword>
<evidence type="ECO:0000313" key="13">
    <source>
        <dbReference type="Proteomes" id="UP000028761"/>
    </source>
</evidence>
<feature type="domain" description="Fork-head" evidence="11">
    <location>
        <begin position="141"/>
        <end position="235"/>
    </location>
</feature>
<dbReference type="FunFam" id="1.10.10.10:FF:000016">
    <property type="entry name" value="Forkhead box protein I1"/>
    <property type="match status" value="1"/>
</dbReference>
<dbReference type="AlphaFoldDB" id="A0A096MYI3"/>
<organism evidence="12 13">
    <name type="scientific">Papio anubis</name>
    <name type="common">Olive baboon</name>
    <dbReference type="NCBI Taxonomy" id="9555"/>
    <lineage>
        <taxon>Eukaryota</taxon>
        <taxon>Metazoa</taxon>
        <taxon>Chordata</taxon>
        <taxon>Craniata</taxon>
        <taxon>Vertebrata</taxon>
        <taxon>Euteleostomi</taxon>
        <taxon>Mammalia</taxon>
        <taxon>Eutheria</taxon>
        <taxon>Euarchontoglires</taxon>
        <taxon>Primates</taxon>
        <taxon>Haplorrhini</taxon>
        <taxon>Catarrhini</taxon>
        <taxon>Cercopithecidae</taxon>
        <taxon>Cercopithecinae</taxon>
        <taxon>Papio</taxon>
    </lineage>
</organism>
<keyword evidence="6" id="KW-0804">Transcription</keyword>
<dbReference type="InterPro" id="IPR030456">
    <property type="entry name" value="TF_fork_head_CS_2"/>
</dbReference>
<dbReference type="PANTHER" id="PTHR11829">
    <property type="entry name" value="FORKHEAD BOX PROTEIN"/>
    <property type="match status" value="1"/>
</dbReference>
<dbReference type="SUPFAM" id="SSF46785">
    <property type="entry name" value="Winged helix' DNA-binding domain"/>
    <property type="match status" value="1"/>
</dbReference>
<dbReference type="GO" id="GO:0005634">
    <property type="term" value="C:nucleus"/>
    <property type="evidence" value="ECO:0007669"/>
    <property type="project" value="UniProtKB-SubCell"/>
</dbReference>
<evidence type="ECO:0000256" key="5">
    <source>
        <dbReference type="ARBA" id="ARBA00023125"/>
    </source>
</evidence>
<keyword evidence="7 9" id="KW-0539">Nucleus</keyword>
<dbReference type="Proteomes" id="UP000028761">
    <property type="component" value="Chromosome 1"/>
</dbReference>
<feature type="compositionally biased region" description="Low complexity" evidence="10">
    <location>
        <begin position="77"/>
        <end position="87"/>
    </location>
</feature>
<gene>
    <name evidence="12" type="primary">FOXD3</name>
</gene>
<dbReference type="InterPro" id="IPR047392">
    <property type="entry name" value="FH_FOXD3"/>
</dbReference>
<dbReference type="HOGENOM" id="CLU_040357_0_1_1"/>
<dbReference type="Ensembl" id="ENSPANT00000008855.3">
    <property type="protein sequence ID" value="ENSPANP00000005000.3"/>
    <property type="gene ID" value="ENSPANG00000017676.3"/>
</dbReference>
<keyword evidence="3" id="KW-0678">Repressor</keyword>
<dbReference type="GO" id="GO:0030154">
    <property type="term" value="P:cell differentiation"/>
    <property type="evidence" value="ECO:0007669"/>
    <property type="project" value="TreeGrafter"/>
</dbReference>
<evidence type="ECO:0000256" key="1">
    <source>
        <dbReference type="ARBA" id="ARBA00004123"/>
    </source>
</evidence>
<feature type="compositionally biased region" description="Gly residues" evidence="10">
    <location>
        <begin position="391"/>
        <end position="411"/>
    </location>
</feature>
<evidence type="ECO:0000256" key="7">
    <source>
        <dbReference type="ARBA" id="ARBA00023242"/>
    </source>
</evidence>
<protein>
    <recommendedName>
        <fullName evidence="8">Forkhead box protein D3</fullName>
    </recommendedName>
</protein>
<dbReference type="PROSITE" id="PS00657">
    <property type="entry name" value="FORK_HEAD_1"/>
    <property type="match status" value="1"/>
</dbReference>
<evidence type="ECO:0000256" key="8">
    <source>
        <dbReference type="ARBA" id="ARBA00034869"/>
    </source>
</evidence>
<keyword evidence="13" id="KW-1185">Reference proteome</keyword>
<dbReference type="GO" id="GO:0000785">
    <property type="term" value="C:chromatin"/>
    <property type="evidence" value="ECO:0007669"/>
    <property type="project" value="Ensembl"/>
</dbReference>
<dbReference type="InterPro" id="IPR050211">
    <property type="entry name" value="FOX_domain-containing"/>
</dbReference>
<evidence type="ECO:0000256" key="3">
    <source>
        <dbReference type="ARBA" id="ARBA00022491"/>
    </source>
</evidence>
<feature type="compositionally biased region" description="Acidic residues" evidence="10">
    <location>
        <begin position="21"/>
        <end position="39"/>
    </location>
</feature>
<dbReference type="GO" id="GO:0045944">
    <property type="term" value="P:positive regulation of transcription by RNA polymerase II"/>
    <property type="evidence" value="ECO:0007669"/>
    <property type="project" value="Ensembl"/>
</dbReference>
<dbReference type="PANTHER" id="PTHR11829:SF405">
    <property type="entry name" value="FORKHEAD BOX PROTEIN D3"/>
    <property type="match status" value="1"/>
</dbReference>
<evidence type="ECO:0000256" key="2">
    <source>
        <dbReference type="ARBA" id="ARBA00022473"/>
    </source>
</evidence>
<dbReference type="Bgee" id="ENSPANG00000017676">
    <property type="expression patterns" value="Expressed in iris"/>
</dbReference>
<dbReference type="STRING" id="9555.ENSPANP00000005000"/>
<dbReference type="PROSITE" id="PS00658">
    <property type="entry name" value="FORK_HEAD_2"/>
    <property type="match status" value="1"/>
</dbReference>